<feature type="domain" description="Amidohydrolase-related" evidence="1">
    <location>
        <begin position="61"/>
        <end position="404"/>
    </location>
</feature>
<dbReference type="InterPro" id="IPR006680">
    <property type="entry name" value="Amidohydro-rel"/>
</dbReference>
<sequence length="433" mass="44853">MSGSPTGPARLLLRGGTVVDTDPHVTARPDTDVLIEHGVIAAVGPDLPAEGAEVLDARERIVLPGFVDTHRHVWQSVLRAVAVDSDLGDYLGLVLGRLSPAMRPEDVYAGNLVGALECLDGGITTVQDFSHVQHRAEHGDAAVRALRAAGIRAVFGYGYPPFDPAARDPRHVRDLRERLFAGDGPDELVTLALAPGGPSYTPIELVEEDWRLAADLDIPLAVHVGSGPVACRPIEALRERGLLDARTLYVHGNSLPDDELAMIADSGGALSIAPAIEAQMGHGAPMINRARALGLVTGLGVDVVTSTPGDMFSLLRAALLTSRLADGTRLFAADVLRIATIGGAAALGLADRIGSLAVGKQADLVLLRTDTVNMVGAAHDPAGAVVASAHPGNVDTVLVAGRTVKQAGRLTHPAGIEAVTAARAAAEHVATAI</sequence>
<dbReference type="PANTHER" id="PTHR43794:SF5">
    <property type="entry name" value="CHLOROHYDROLASE FAMILY PROTEIN"/>
    <property type="match status" value="1"/>
</dbReference>
<dbReference type="InterPro" id="IPR011059">
    <property type="entry name" value="Metal-dep_hydrolase_composite"/>
</dbReference>
<dbReference type="Gene3D" id="3.20.20.140">
    <property type="entry name" value="Metal-dependent hydrolases"/>
    <property type="match status" value="1"/>
</dbReference>
<dbReference type="Pfam" id="PF01979">
    <property type="entry name" value="Amidohydro_1"/>
    <property type="match status" value="1"/>
</dbReference>
<organism evidence="2 3">
    <name type="scientific">Embleya hyalina</name>
    <dbReference type="NCBI Taxonomy" id="516124"/>
    <lineage>
        <taxon>Bacteria</taxon>
        <taxon>Bacillati</taxon>
        <taxon>Actinomycetota</taxon>
        <taxon>Actinomycetes</taxon>
        <taxon>Kitasatosporales</taxon>
        <taxon>Streptomycetaceae</taxon>
        <taxon>Embleya</taxon>
    </lineage>
</organism>
<dbReference type="InterPro" id="IPR050287">
    <property type="entry name" value="MTA/SAH_deaminase"/>
</dbReference>
<dbReference type="Proteomes" id="UP000286931">
    <property type="component" value="Unassembled WGS sequence"/>
</dbReference>
<dbReference type="InterPro" id="IPR032466">
    <property type="entry name" value="Metal_Hydrolase"/>
</dbReference>
<dbReference type="NCBIfam" id="NF006056">
    <property type="entry name" value="PRK08204.1"/>
    <property type="match status" value="1"/>
</dbReference>
<dbReference type="RefSeq" id="WP_126636834.1">
    <property type="nucleotide sequence ID" value="NZ_BIFH01000016.1"/>
</dbReference>
<dbReference type="EMBL" id="BIFH01000016">
    <property type="protein sequence ID" value="GCD94663.1"/>
    <property type="molecule type" value="Genomic_DNA"/>
</dbReference>
<comment type="caution">
    <text evidence="2">The sequence shown here is derived from an EMBL/GenBank/DDBJ whole genome shotgun (WGS) entry which is preliminary data.</text>
</comment>
<name>A0A401YJ76_9ACTN</name>
<evidence type="ECO:0000259" key="1">
    <source>
        <dbReference type="Pfam" id="PF01979"/>
    </source>
</evidence>
<dbReference type="PANTHER" id="PTHR43794">
    <property type="entry name" value="AMINOHYDROLASE SSNA-RELATED"/>
    <property type="match status" value="1"/>
</dbReference>
<dbReference type="AlphaFoldDB" id="A0A401YJ76"/>
<dbReference type="SUPFAM" id="SSF51556">
    <property type="entry name" value="Metallo-dependent hydrolases"/>
    <property type="match status" value="1"/>
</dbReference>
<keyword evidence="3" id="KW-1185">Reference proteome</keyword>
<dbReference type="Gene3D" id="2.30.40.10">
    <property type="entry name" value="Urease, subunit C, domain 1"/>
    <property type="match status" value="1"/>
</dbReference>
<keyword evidence="2" id="KW-0378">Hydrolase</keyword>
<gene>
    <name evidence="2" type="ORF">EHYA_02332</name>
</gene>
<proteinExistence type="predicted"/>
<dbReference type="SUPFAM" id="SSF51338">
    <property type="entry name" value="Composite domain of metallo-dependent hydrolases"/>
    <property type="match status" value="1"/>
</dbReference>
<accession>A0A401YJ76</accession>
<reference evidence="2 3" key="1">
    <citation type="submission" date="2018-12" db="EMBL/GenBank/DDBJ databases">
        <title>Draft genome sequence of Embleya hyalina NBRC 13850T.</title>
        <authorList>
            <person name="Komaki H."/>
            <person name="Hosoyama A."/>
            <person name="Kimura A."/>
            <person name="Ichikawa N."/>
            <person name="Tamura T."/>
        </authorList>
    </citation>
    <scope>NUCLEOTIDE SEQUENCE [LARGE SCALE GENOMIC DNA]</scope>
    <source>
        <strain evidence="2 3">NBRC 13850</strain>
    </source>
</reference>
<dbReference type="OrthoDB" id="3189065at2"/>
<protein>
    <submittedName>
        <fullName evidence="2">TRZ/ATZ family hydrolase</fullName>
    </submittedName>
</protein>
<evidence type="ECO:0000313" key="2">
    <source>
        <dbReference type="EMBL" id="GCD94663.1"/>
    </source>
</evidence>
<dbReference type="GO" id="GO:0016810">
    <property type="term" value="F:hydrolase activity, acting on carbon-nitrogen (but not peptide) bonds"/>
    <property type="evidence" value="ECO:0007669"/>
    <property type="project" value="InterPro"/>
</dbReference>
<evidence type="ECO:0000313" key="3">
    <source>
        <dbReference type="Proteomes" id="UP000286931"/>
    </source>
</evidence>